<dbReference type="InterPro" id="IPR011125">
    <property type="entry name" value="Znf_HypF"/>
</dbReference>
<dbReference type="NCBIfam" id="TIGR00143">
    <property type="entry name" value="hypF"/>
    <property type="match status" value="1"/>
</dbReference>
<dbReference type="InterPro" id="IPR055128">
    <property type="entry name" value="HypF_C_2"/>
</dbReference>
<dbReference type="Pfam" id="PF17788">
    <property type="entry name" value="HypF_C"/>
    <property type="match status" value="1"/>
</dbReference>
<feature type="active site" evidence="9">
    <location>
        <position position="37"/>
    </location>
</feature>
<dbReference type="InterPro" id="IPR001792">
    <property type="entry name" value="Acylphosphatase-like_dom"/>
</dbReference>
<dbReference type="GO" id="GO:0051604">
    <property type="term" value="P:protein maturation"/>
    <property type="evidence" value="ECO:0007669"/>
    <property type="project" value="TreeGrafter"/>
</dbReference>
<dbReference type="InterPro" id="IPR004421">
    <property type="entry name" value="Carbamoyltransferase_HypF"/>
</dbReference>
<keyword evidence="9" id="KW-0378">Hydrolase</keyword>
<evidence type="ECO:0000259" key="10">
    <source>
        <dbReference type="PROSITE" id="PS51160"/>
    </source>
</evidence>
<dbReference type="Gene3D" id="3.90.870.50">
    <property type="match status" value="1"/>
</dbReference>
<dbReference type="RefSeq" id="WP_050058588.1">
    <property type="nucleotide sequence ID" value="NZ_JACHEK010000003.1"/>
</dbReference>
<dbReference type="PROSITE" id="PS51160">
    <property type="entry name" value="ACYLPHOSPHATASE_3"/>
    <property type="match status" value="1"/>
</dbReference>
<name>A0A841JR20_9BACT</name>
<dbReference type="SUPFAM" id="SSF55821">
    <property type="entry name" value="YrdC/RibB"/>
    <property type="match status" value="1"/>
</dbReference>
<evidence type="ECO:0000259" key="11">
    <source>
        <dbReference type="PROSITE" id="PS51163"/>
    </source>
</evidence>
<keyword evidence="6" id="KW-0862">Zinc</keyword>
<evidence type="ECO:0000256" key="5">
    <source>
        <dbReference type="ARBA" id="ARBA00022771"/>
    </source>
</evidence>
<sequence length="759" mass="82840">MKARKRISVSGIVQGVGFRPHVYRLAYRYGLSGHVRNTVAGVTIEVQGPDDTLGRFLRSLESEAPPLARIASLSVEEVACLPGTDFTIHRSEAGEHADTLIAPDIATCADCLRELLDPADRRYGYPFINCTNCGPRFTILKRIPYDRPNTSMAAFGMCAQCQAEYDDPFSRRFHAQPNACWNCGPQLAFLDAEGNAVGGDPLAQTIDFLKAGWIVAIKGLGGFHLCVDATQSAAVEELRRCKRRFEKPLAVMVPDVAQADSLCVVSEADRALLESPQRPIVLMRARSCSGLPESIAPRSPDLGIFLPYTPIQHLLFARGSFAALVMTSANLCEEPICIENDEAIDRLRGIADYFLSHDREILLRCDDSVVRNFQGRTTMLRRSRGFVPVPVTIERGLPGVLAVGGELKSAVCMTKGEHAFVGQHIGDLESLAAYQFFQESIAHLENILEWKPSLIAHDLHPGYLSTQWATQQQDVRTIPVQHHHAHIASCMAENQLAGRVIGVALDGTGYGTDGQVWGGEILIADFRGFERAAHLNYVPMPGGAQAIREPWRMAVAYLDHAGGNCLEEGLPFLGSIPAGHLEMVRRMAVQRIRSPLTSSCGRLFDAVAALIGLRTEVSFEAQAAIELEACCQDRMEDGEYCFFVQEGECRAIGTASLFEQILADLKHGVSQATISRRFHRGLLSTLADVIHRISLSTGIQDVCLSGGCFLNTHLTVGLDRLLRTEGLKVYTQSQVPCGDGGLSLGQAAIAGHLGDVSWR</sequence>
<dbReference type="GO" id="GO:0008270">
    <property type="term" value="F:zinc ion binding"/>
    <property type="evidence" value="ECO:0007669"/>
    <property type="project" value="UniProtKB-KW"/>
</dbReference>
<comment type="pathway">
    <text evidence="1">Protein modification; [NiFe] hydrogenase maturation.</text>
</comment>
<keyword evidence="4" id="KW-0479">Metal-binding</keyword>
<dbReference type="InterPro" id="IPR017945">
    <property type="entry name" value="DHBP_synth_RibB-like_a/b_dom"/>
</dbReference>
<evidence type="ECO:0000256" key="4">
    <source>
        <dbReference type="ARBA" id="ARBA00022723"/>
    </source>
</evidence>
<dbReference type="InterPro" id="IPR041440">
    <property type="entry name" value="HypF_C"/>
</dbReference>
<dbReference type="InterPro" id="IPR017968">
    <property type="entry name" value="Acylphosphatase_CS"/>
</dbReference>
<dbReference type="Pfam" id="PF00708">
    <property type="entry name" value="Acylphosphatase"/>
    <property type="match status" value="1"/>
</dbReference>
<dbReference type="Pfam" id="PF01300">
    <property type="entry name" value="Sua5_yciO_yrdC"/>
    <property type="match status" value="1"/>
</dbReference>
<dbReference type="InterPro" id="IPR006070">
    <property type="entry name" value="Sua5-like_dom"/>
</dbReference>
<comment type="catalytic activity">
    <reaction evidence="7">
        <text>C-terminal L-cysteinyl-[HypE protein] + carbamoyl phosphate + ATP + H2O = C-terminal S-carboxamide-L-cysteinyl-[HypE protein] + AMP + phosphate + diphosphate + H(+)</text>
        <dbReference type="Rhea" id="RHEA:55636"/>
        <dbReference type="Rhea" id="RHEA-COMP:14247"/>
        <dbReference type="Rhea" id="RHEA-COMP:14392"/>
        <dbReference type="ChEBI" id="CHEBI:15377"/>
        <dbReference type="ChEBI" id="CHEBI:15378"/>
        <dbReference type="ChEBI" id="CHEBI:30616"/>
        <dbReference type="ChEBI" id="CHEBI:33019"/>
        <dbReference type="ChEBI" id="CHEBI:43474"/>
        <dbReference type="ChEBI" id="CHEBI:58228"/>
        <dbReference type="ChEBI" id="CHEBI:76913"/>
        <dbReference type="ChEBI" id="CHEBI:139126"/>
        <dbReference type="ChEBI" id="CHEBI:456215"/>
    </reaction>
</comment>
<dbReference type="GO" id="GO:0003998">
    <property type="term" value="F:acylphosphatase activity"/>
    <property type="evidence" value="ECO:0007669"/>
    <property type="project" value="UniProtKB-EC"/>
</dbReference>
<feature type="domain" description="YrdC-like" evidence="11">
    <location>
        <begin position="199"/>
        <end position="385"/>
    </location>
</feature>
<dbReference type="EMBL" id="JACHEK010000003">
    <property type="protein sequence ID" value="MBB6143843.1"/>
    <property type="molecule type" value="Genomic_DNA"/>
</dbReference>
<comment type="similarity">
    <text evidence="2 8">Belongs to the carbamoyltransferase HypF family.</text>
</comment>
<evidence type="ECO:0000256" key="2">
    <source>
        <dbReference type="ARBA" id="ARBA00008097"/>
    </source>
</evidence>
<comment type="caution">
    <text evidence="12">The sequence shown here is derived from an EMBL/GenBank/DDBJ whole genome shotgun (WGS) entry which is preliminary data.</text>
</comment>
<feature type="domain" description="Acylphosphatase-like" evidence="10">
    <location>
        <begin position="4"/>
        <end position="90"/>
    </location>
</feature>
<protein>
    <recommendedName>
        <fullName evidence="8">Carbamoyltransferase</fullName>
        <ecNumber evidence="8">6.2.-.-</ecNumber>
    </recommendedName>
</protein>
<dbReference type="Proteomes" id="UP000538666">
    <property type="component" value="Unassembled WGS sequence"/>
</dbReference>
<dbReference type="Gene3D" id="3.30.110.120">
    <property type="match status" value="1"/>
</dbReference>
<evidence type="ECO:0000313" key="13">
    <source>
        <dbReference type="Proteomes" id="UP000538666"/>
    </source>
</evidence>
<keyword evidence="13" id="KW-1185">Reference proteome</keyword>
<evidence type="ECO:0000256" key="1">
    <source>
        <dbReference type="ARBA" id="ARBA00004711"/>
    </source>
</evidence>
<evidence type="ECO:0000313" key="12">
    <source>
        <dbReference type="EMBL" id="MBB6143843.1"/>
    </source>
</evidence>
<reference evidence="12 13" key="1">
    <citation type="submission" date="2020-08" db="EMBL/GenBank/DDBJ databases">
        <title>Genomic Encyclopedia of Type Strains, Phase IV (KMG-IV): sequencing the most valuable type-strain genomes for metagenomic binning, comparative biology and taxonomic classification.</title>
        <authorList>
            <person name="Goeker M."/>
        </authorList>
    </citation>
    <scope>NUCLEOTIDE SEQUENCE [LARGE SCALE GENOMIC DNA]</scope>
    <source>
        <strain evidence="12 13">DSM 103733</strain>
    </source>
</reference>
<dbReference type="SUPFAM" id="SSF54975">
    <property type="entry name" value="Acylphosphatase/BLUF domain-like"/>
    <property type="match status" value="1"/>
</dbReference>
<dbReference type="PANTHER" id="PTHR42959:SF1">
    <property type="entry name" value="CARBAMOYLTRANSFERASE HYPF"/>
    <property type="match status" value="1"/>
</dbReference>
<evidence type="ECO:0000256" key="8">
    <source>
        <dbReference type="PIRNR" id="PIRNR006256"/>
    </source>
</evidence>
<dbReference type="GO" id="GO:0016874">
    <property type="term" value="F:ligase activity"/>
    <property type="evidence" value="ECO:0007669"/>
    <property type="project" value="UniProtKB-UniRule"/>
</dbReference>
<dbReference type="InterPro" id="IPR036046">
    <property type="entry name" value="Acylphosphatase-like_dom_sf"/>
</dbReference>
<comment type="catalytic activity">
    <reaction evidence="9">
        <text>an acyl phosphate + H2O = a carboxylate + phosphate + H(+)</text>
        <dbReference type="Rhea" id="RHEA:14965"/>
        <dbReference type="ChEBI" id="CHEBI:15377"/>
        <dbReference type="ChEBI" id="CHEBI:15378"/>
        <dbReference type="ChEBI" id="CHEBI:29067"/>
        <dbReference type="ChEBI" id="CHEBI:43474"/>
        <dbReference type="ChEBI" id="CHEBI:59918"/>
        <dbReference type="EC" id="3.6.1.7"/>
    </reaction>
</comment>
<dbReference type="AlphaFoldDB" id="A0A841JR20"/>
<dbReference type="PROSITE" id="PS00150">
    <property type="entry name" value="ACYLPHOSPHATASE_1"/>
    <property type="match status" value="1"/>
</dbReference>
<dbReference type="Pfam" id="PF22521">
    <property type="entry name" value="HypF_C_2"/>
    <property type="match status" value="1"/>
</dbReference>
<dbReference type="PROSITE" id="PS51163">
    <property type="entry name" value="YRDC"/>
    <property type="match status" value="1"/>
</dbReference>
<proteinExistence type="inferred from homology"/>
<dbReference type="EC" id="6.2.-.-" evidence="8"/>
<dbReference type="Pfam" id="PF07503">
    <property type="entry name" value="zf-HYPF"/>
    <property type="match status" value="2"/>
</dbReference>
<organism evidence="12 13">
    <name type="scientific">Silvibacterium bohemicum</name>
    <dbReference type="NCBI Taxonomy" id="1577686"/>
    <lineage>
        <taxon>Bacteria</taxon>
        <taxon>Pseudomonadati</taxon>
        <taxon>Acidobacteriota</taxon>
        <taxon>Terriglobia</taxon>
        <taxon>Terriglobales</taxon>
        <taxon>Acidobacteriaceae</taxon>
        <taxon>Silvibacterium</taxon>
    </lineage>
</organism>
<accession>A0A841JR20</accession>
<dbReference type="PANTHER" id="PTHR42959">
    <property type="entry name" value="CARBAMOYLTRANSFERASE"/>
    <property type="match status" value="1"/>
</dbReference>
<dbReference type="UniPathway" id="UPA00335"/>
<keyword evidence="3" id="KW-0436">Ligase</keyword>
<dbReference type="OrthoDB" id="9808093at2"/>
<evidence type="ECO:0000256" key="6">
    <source>
        <dbReference type="ARBA" id="ARBA00022833"/>
    </source>
</evidence>
<dbReference type="GO" id="GO:0003725">
    <property type="term" value="F:double-stranded RNA binding"/>
    <property type="evidence" value="ECO:0007669"/>
    <property type="project" value="InterPro"/>
</dbReference>
<evidence type="ECO:0000256" key="3">
    <source>
        <dbReference type="ARBA" id="ARBA00022598"/>
    </source>
</evidence>
<dbReference type="FunFam" id="3.30.420.40:FF:000124">
    <property type="entry name" value="Carbamoyltransferase HypF"/>
    <property type="match status" value="1"/>
</dbReference>
<evidence type="ECO:0000256" key="9">
    <source>
        <dbReference type="PROSITE-ProRule" id="PRU00520"/>
    </source>
</evidence>
<dbReference type="Gene3D" id="3.30.420.40">
    <property type="match status" value="1"/>
</dbReference>
<feature type="active site" evidence="9">
    <location>
        <position position="19"/>
    </location>
</feature>
<dbReference type="Gene3D" id="3.30.420.360">
    <property type="match status" value="1"/>
</dbReference>
<gene>
    <name evidence="12" type="ORF">HNQ77_001792</name>
</gene>
<dbReference type="InterPro" id="IPR051060">
    <property type="entry name" value="Carbamoyltrans_HypF-like"/>
</dbReference>
<dbReference type="GO" id="GO:0016743">
    <property type="term" value="F:carboxyl- or carbamoyltransferase activity"/>
    <property type="evidence" value="ECO:0007669"/>
    <property type="project" value="UniProtKB-UniRule"/>
</dbReference>
<dbReference type="PIRSF" id="PIRSF006256">
    <property type="entry name" value="CMPcnvr_hdrg_mat"/>
    <property type="match status" value="1"/>
</dbReference>
<keyword evidence="5" id="KW-0863">Zinc-finger</keyword>
<evidence type="ECO:0000256" key="7">
    <source>
        <dbReference type="ARBA" id="ARBA00048220"/>
    </source>
</evidence>